<dbReference type="PANTHER" id="PTHR30352">
    <property type="entry name" value="PYRUVATE FORMATE-LYASE-ACTIVATING ENZYME"/>
    <property type="match status" value="1"/>
</dbReference>
<dbReference type="SFLD" id="SFLDG01067">
    <property type="entry name" value="SPASM/twitch_domain_containing"/>
    <property type="match status" value="1"/>
</dbReference>
<comment type="cofactor">
    <cofactor evidence="1">
        <name>[4Fe-4S] cluster</name>
        <dbReference type="ChEBI" id="CHEBI:49883"/>
    </cofactor>
</comment>
<name>S0FXF4_9BACT</name>
<keyword evidence="5" id="KW-0408">Iron</keyword>
<dbReference type="AlphaFoldDB" id="S0FXF4"/>
<dbReference type="OrthoDB" id="9764628at2"/>
<organism evidence="8 9">
    <name type="scientific">Desulfotignum phosphitoxidans DSM 13687</name>
    <dbReference type="NCBI Taxonomy" id="1286635"/>
    <lineage>
        <taxon>Bacteria</taxon>
        <taxon>Pseudomonadati</taxon>
        <taxon>Thermodesulfobacteriota</taxon>
        <taxon>Desulfobacteria</taxon>
        <taxon>Desulfobacterales</taxon>
        <taxon>Desulfobacteraceae</taxon>
        <taxon>Desulfotignum</taxon>
    </lineage>
</organism>
<dbReference type="PATRIC" id="fig|1286635.3.peg.4301"/>
<gene>
    <name evidence="8" type="ORF">Dpo_12c01170</name>
</gene>
<dbReference type="PROSITE" id="PS51918">
    <property type="entry name" value="RADICAL_SAM"/>
    <property type="match status" value="1"/>
</dbReference>
<dbReference type="GO" id="GO:0003824">
    <property type="term" value="F:catalytic activity"/>
    <property type="evidence" value="ECO:0007669"/>
    <property type="project" value="InterPro"/>
</dbReference>
<dbReference type="InterPro" id="IPR034457">
    <property type="entry name" value="Organic_radical-activating"/>
</dbReference>
<evidence type="ECO:0000256" key="5">
    <source>
        <dbReference type="ARBA" id="ARBA00023004"/>
    </source>
</evidence>
<comment type="caution">
    <text evidence="8">The sequence shown here is derived from an EMBL/GenBank/DDBJ whole genome shotgun (WGS) entry which is preliminary data.</text>
</comment>
<dbReference type="Proteomes" id="UP000014216">
    <property type="component" value="Unassembled WGS sequence"/>
</dbReference>
<dbReference type="InterPro" id="IPR013785">
    <property type="entry name" value="Aldolase_TIM"/>
</dbReference>
<evidence type="ECO:0000256" key="3">
    <source>
        <dbReference type="ARBA" id="ARBA00022691"/>
    </source>
</evidence>
<dbReference type="Pfam" id="PF04055">
    <property type="entry name" value="Radical_SAM"/>
    <property type="match status" value="1"/>
</dbReference>
<dbReference type="GO" id="GO:0051539">
    <property type="term" value="F:4 iron, 4 sulfur cluster binding"/>
    <property type="evidence" value="ECO:0007669"/>
    <property type="project" value="UniProtKB-KW"/>
</dbReference>
<dbReference type="RefSeq" id="WP_006968277.1">
    <property type="nucleotide sequence ID" value="NZ_APJX01000012.1"/>
</dbReference>
<dbReference type="GO" id="GO:0046872">
    <property type="term" value="F:metal ion binding"/>
    <property type="evidence" value="ECO:0007669"/>
    <property type="project" value="UniProtKB-KW"/>
</dbReference>
<proteinExistence type="predicted"/>
<evidence type="ECO:0000256" key="4">
    <source>
        <dbReference type="ARBA" id="ARBA00022723"/>
    </source>
</evidence>
<evidence type="ECO:0000313" key="9">
    <source>
        <dbReference type="Proteomes" id="UP000014216"/>
    </source>
</evidence>
<evidence type="ECO:0000259" key="7">
    <source>
        <dbReference type="PROSITE" id="PS51918"/>
    </source>
</evidence>
<protein>
    <submittedName>
        <fullName evidence="8">Radical SAM domain-containing protein</fullName>
    </submittedName>
</protein>
<keyword evidence="6" id="KW-0411">Iron-sulfur</keyword>
<accession>S0FXF4</accession>
<dbReference type="SFLD" id="SFLDG01109">
    <property type="entry name" value="Uncharacterised_Radical_SAM_Su"/>
    <property type="match status" value="1"/>
</dbReference>
<dbReference type="InterPro" id="IPR058240">
    <property type="entry name" value="rSAM_sf"/>
</dbReference>
<evidence type="ECO:0000256" key="1">
    <source>
        <dbReference type="ARBA" id="ARBA00001966"/>
    </source>
</evidence>
<reference evidence="8 9" key="1">
    <citation type="journal article" date="2013" name="Genome Announc.">
        <title>Draft Genome Sequence of Desulfotignum phosphitoxidans DSM 13687 Strain FiPS-3.</title>
        <authorList>
            <person name="Poehlein A."/>
            <person name="Daniel R."/>
            <person name="Simeonova D.D."/>
        </authorList>
    </citation>
    <scope>NUCLEOTIDE SEQUENCE [LARGE SCALE GENOMIC DNA]</scope>
    <source>
        <strain evidence="8 9">DSM 13687</strain>
    </source>
</reference>
<dbReference type="SUPFAM" id="SSF102114">
    <property type="entry name" value="Radical SAM enzymes"/>
    <property type="match status" value="1"/>
</dbReference>
<keyword evidence="3" id="KW-0949">S-adenosyl-L-methionine</keyword>
<dbReference type="CDD" id="cd01335">
    <property type="entry name" value="Radical_SAM"/>
    <property type="match status" value="1"/>
</dbReference>
<evidence type="ECO:0000256" key="2">
    <source>
        <dbReference type="ARBA" id="ARBA00022485"/>
    </source>
</evidence>
<dbReference type="InterPro" id="IPR007197">
    <property type="entry name" value="rSAM"/>
</dbReference>
<evidence type="ECO:0000256" key="6">
    <source>
        <dbReference type="ARBA" id="ARBA00023014"/>
    </source>
</evidence>
<keyword evidence="9" id="KW-1185">Reference proteome</keyword>
<dbReference type="PANTHER" id="PTHR30352:SF5">
    <property type="entry name" value="PYRUVATE FORMATE-LYASE 1-ACTIVATING ENZYME"/>
    <property type="match status" value="1"/>
</dbReference>
<sequence length="420" mass="47012">MAAAENGDIFDLEGYGAVGFSGDMPVLLTRSETIVMPHGSELMMLPDRALIAYNLDRDRFETLTRNPYAPDEKIFPVAVFNSPGYVNRHFCAYFAMVDTGPLPLFSYGAVGFGRSRFRSAAIQVDTEPRQDLRQMPRNKVVQGVGHMQKKYPNNRLMRHLETCALQYGCPAGKNFFLQRYEAPLPTSRVCNANCLGCISLQPGPGLHACQDRIAFTPTAQEIAQVALEHIRQVPKAVVSFGQGCEGEPLTAHKAIVPAVQMIREQTGQGTINLNTNASLPEHVKTLCETGLDSMRVSMNSVRQKTYTAYFRPKSYAWEDMLKSIDTARAHNKFVAVNYLNCPGFTDSEKEAAALFEFIRNHDINMIQWRNLNYDPRLYVDTMEAVSPGGKPLGMAALIESLKQTFPRLIHGYFNPPKERF</sequence>
<keyword evidence="4" id="KW-0479">Metal-binding</keyword>
<feature type="domain" description="Radical SAM core" evidence="7">
    <location>
        <begin position="176"/>
        <end position="407"/>
    </location>
</feature>
<dbReference type="EMBL" id="APJX01000012">
    <property type="protein sequence ID" value="EMS77839.1"/>
    <property type="molecule type" value="Genomic_DNA"/>
</dbReference>
<keyword evidence="2" id="KW-0004">4Fe-4S</keyword>
<evidence type="ECO:0000313" key="8">
    <source>
        <dbReference type="EMBL" id="EMS77839.1"/>
    </source>
</evidence>
<dbReference type="SFLD" id="SFLDS00029">
    <property type="entry name" value="Radical_SAM"/>
    <property type="match status" value="1"/>
</dbReference>
<dbReference type="Gene3D" id="3.20.20.70">
    <property type="entry name" value="Aldolase class I"/>
    <property type="match status" value="1"/>
</dbReference>